<dbReference type="EMBL" id="JAUDFV010000155">
    <property type="protein sequence ID" value="KAL2715783.1"/>
    <property type="molecule type" value="Genomic_DNA"/>
</dbReference>
<proteinExistence type="predicted"/>
<evidence type="ECO:0000313" key="3">
    <source>
        <dbReference type="Proteomes" id="UP001607302"/>
    </source>
</evidence>
<evidence type="ECO:0000256" key="1">
    <source>
        <dbReference type="SAM" id="MobiDB-lite"/>
    </source>
</evidence>
<sequence>MHVIGPLTFSNGRREIDICELNRLYQDIPTHRVAARGNTKRGREPLAVSQPSEMRDRGVRVPTKRFDVLQVRSFRGFPIEYSSLNSLGTSISRLELC</sequence>
<protein>
    <submittedName>
        <fullName evidence="2">Uncharacterized protein</fullName>
    </submittedName>
</protein>
<organism evidence="2 3">
    <name type="scientific">Vespula squamosa</name>
    <name type="common">Southern yellow jacket</name>
    <name type="synonym">Wasp</name>
    <dbReference type="NCBI Taxonomy" id="30214"/>
    <lineage>
        <taxon>Eukaryota</taxon>
        <taxon>Metazoa</taxon>
        <taxon>Ecdysozoa</taxon>
        <taxon>Arthropoda</taxon>
        <taxon>Hexapoda</taxon>
        <taxon>Insecta</taxon>
        <taxon>Pterygota</taxon>
        <taxon>Neoptera</taxon>
        <taxon>Endopterygota</taxon>
        <taxon>Hymenoptera</taxon>
        <taxon>Apocrita</taxon>
        <taxon>Aculeata</taxon>
        <taxon>Vespoidea</taxon>
        <taxon>Vespidae</taxon>
        <taxon>Vespinae</taxon>
        <taxon>Vespula</taxon>
    </lineage>
</organism>
<reference evidence="2 3" key="1">
    <citation type="journal article" date="2024" name="Ann. Entomol. Soc. Am.">
        <title>Genomic analyses of the southern and eastern yellowjacket wasps (Hymenoptera: Vespidae) reveal evolutionary signatures of social life.</title>
        <authorList>
            <person name="Catto M.A."/>
            <person name="Caine P.B."/>
            <person name="Orr S.E."/>
            <person name="Hunt B.G."/>
            <person name="Goodisman M.A.D."/>
        </authorList>
    </citation>
    <scope>NUCLEOTIDE SEQUENCE [LARGE SCALE GENOMIC DNA]</scope>
    <source>
        <strain evidence="2">233</strain>
        <tissue evidence="2">Head and thorax</tissue>
    </source>
</reference>
<dbReference type="AlphaFoldDB" id="A0ABD2A585"/>
<name>A0ABD2A585_VESSQ</name>
<evidence type="ECO:0000313" key="2">
    <source>
        <dbReference type="EMBL" id="KAL2715783.1"/>
    </source>
</evidence>
<keyword evidence="3" id="KW-1185">Reference proteome</keyword>
<feature type="region of interest" description="Disordered" evidence="1">
    <location>
        <begin position="36"/>
        <end position="57"/>
    </location>
</feature>
<comment type="caution">
    <text evidence="2">The sequence shown here is derived from an EMBL/GenBank/DDBJ whole genome shotgun (WGS) entry which is preliminary data.</text>
</comment>
<dbReference type="Proteomes" id="UP001607302">
    <property type="component" value="Unassembled WGS sequence"/>
</dbReference>
<accession>A0ABD2A585</accession>
<gene>
    <name evidence="2" type="ORF">V1478_015481</name>
</gene>